<protein>
    <recommendedName>
        <fullName evidence="6">Hemolysin type calcium-binding protein</fullName>
    </recommendedName>
</protein>
<organism evidence="4 5">
    <name type="scientific">Solirubrobacter pauli</name>
    <dbReference type="NCBI Taxonomy" id="166793"/>
    <lineage>
        <taxon>Bacteria</taxon>
        <taxon>Bacillati</taxon>
        <taxon>Actinomycetota</taxon>
        <taxon>Thermoleophilia</taxon>
        <taxon>Solirubrobacterales</taxon>
        <taxon>Solirubrobacteraceae</taxon>
        <taxon>Solirubrobacter</taxon>
    </lineage>
</organism>
<evidence type="ECO:0000256" key="2">
    <source>
        <dbReference type="ARBA" id="ARBA00022525"/>
    </source>
</evidence>
<dbReference type="Proteomes" id="UP000278962">
    <property type="component" value="Unassembled WGS sequence"/>
</dbReference>
<evidence type="ECO:0000313" key="4">
    <source>
        <dbReference type="EMBL" id="RKQ86561.1"/>
    </source>
</evidence>
<dbReference type="GO" id="GO:0005509">
    <property type="term" value="F:calcium ion binding"/>
    <property type="evidence" value="ECO:0007669"/>
    <property type="project" value="InterPro"/>
</dbReference>
<accession>A0A660KXY9</accession>
<dbReference type="EMBL" id="RBIL01000002">
    <property type="protein sequence ID" value="RKQ86561.1"/>
    <property type="molecule type" value="Genomic_DNA"/>
</dbReference>
<keyword evidence="5" id="KW-1185">Reference proteome</keyword>
<dbReference type="PANTHER" id="PTHR38340">
    <property type="entry name" value="S-LAYER PROTEIN"/>
    <property type="match status" value="1"/>
</dbReference>
<dbReference type="InterPro" id="IPR001343">
    <property type="entry name" value="Hemolysn_Ca-bd"/>
</dbReference>
<keyword evidence="2" id="KW-0964">Secreted</keyword>
<gene>
    <name evidence="4" type="ORF">C8N24_4574</name>
</gene>
<dbReference type="OrthoDB" id="3738669at2"/>
<evidence type="ECO:0008006" key="6">
    <source>
        <dbReference type="Google" id="ProtNLM"/>
    </source>
</evidence>
<dbReference type="PANTHER" id="PTHR38340:SF1">
    <property type="entry name" value="S-LAYER PROTEIN"/>
    <property type="match status" value="1"/>
</dbReference>
<sequence length="524" mass="52279">MKPKLLLPLAAAALVLGAPAAANAAVTLQAAPGTLTITGDGADDNVILAVNAQGQLTHNFGATNGFSDNTDFDATQPNAQPIVSGTVGVVANLGGGNDAINLSAADLNNSTLNGEAGDDIIVGSDNADAISGGDGNDRITGFRGGDTINGDAGNDVMIWNNGDGTDSNTGGGGVDETQVNASQVTDGMTVKATPTGFRFDRITAVTFGIDITDVDRLAINGFGGNDTLVTDPGVSLPMAIDGGSGDDVITTGDGADVVNGGDGNDTLNGAGGGDRLIGDRGGDTFNGGEGDDTTVWNNGDGSDLMNGDNGVDRVEVNLSGADEVSTIRPENGRVRYDRLTQVAFNLSIAGAEFFELNALGGNDTLTASPGTGLPIVADGGAGDDVFNVRDAAAGHFFGGSGTDRAVVDAVDTTVDVESVDAPKPAPAPSPGAGKVVGKTAKVKRGAAAVKLSCPAGSAGCTGTVTLTLKAKRIGRAAYTLKAGETKTIKVKVSKKPSKRKPLSVNARVSSAAGKDVQAKLKLVL</sequence>
<feature type="chain" id="PRO_5025061889" description="Hemolysin type calcium-binding protein" evidence="3">
    <location>
        <begin position="25"/>
        <end position="524"/>
    </location>
</feature>
<dbReference type="PRINTS" id="PR00313">
    <property type="entry name" value="CABNDNGRPT"/>
</dbReference>
<dbReference type="InterPro" id="IPR050557">
    <property type="entry name" value="RTX_toxin/Mannuronan_C5-epim"/>
</dbReference>
<comment type="caution">
    <text evidence="4">The sequence shown here is derived from an EMBL/GenBank/DDBJ whole genome shotgun (WGS) entry which is preliminary data.</text>
</comment>
<dbReference type="Pfam" id="PF00353">
    <property type="entry name" value="HemolysinCabind"/>
    <property type="match status" value="3"/>
</dbReference>
<dbReference type="InterPro" id="IPR011049">
    <property type="entry name" value="Serralysin-like_metalloprot_C"/>
</dbReference>
<evidence type="ECO:0000313" key="5">
    <source>
        <dbReference type="Proteomes" id="UP000278962"/>
    </source>
</evidence>
<dbReference type="RefSeq" id="WP_121254397.1">
    <property type="nucleotide sequence ID" value="NZ_RBIL01000002.1"/>
</dbReference>
<dbReference type="GO" id="GO:0005576">
    <property type="term" value="C:extracellular region"/>
    <property type="evidence" value="ECO:0007669"/>
    <property type="project" value="UniProtKB-SubCell"/>
</dbReference>
<proteinExistence type="predicted"/>
<reference evidence="4 5" key="1">
    <citation type="submission" date="2018-10" db="EMBL/GenBank/DDBJ databases">
        <title>Genomic Encyclopedia of Archaeal and Bacterial Type Strains, Phase II (KMG-II): from individual species to whole genera.</title>
        <authorList>
            <person name="Goeker M."/>
        </authorList>
    </citation>
    <scope>NUCLEOTIDE SEQUENCE [LARGE SCALE GENOMIC DNA]</scope>
    <source>
        <strain evidence="4 5">DSM 14954</strain>
    </source>
</reference>
<dbReference type="SUPFAM" id="SSF51120">
    <property type="entry name" value="beta-Roll"/>
    <property type="match status" value="3"/>
</dbReference>
<feature type="signal peptide" evidence="3">
    <location>
        <begin position="1"/>
        <end position="24"/>
    </location>
</feature>
<name>A0A660KXY9_9ACTN</name>
<keyword evidence="3" id="KW-0732">Signal</keyword>
<comment type="subcellular location">
    <subcellularLocation>
        <location evidence="1">Secreted</location>
    </subcellularLocation>
</comment>
<dbReference type="AlphaFoldDB" id="A0A660KXY9"/>
<evidence type="ECO:0000256" key="3">
    <source>
        <dbReference type="SAM" id="SignalP"/>
    </source>
</evidence>
<dbReference type="Gene3D" id="2.150.10.10">
    <property type="entry name" value="Serralysin-like metalloprotease, C-terminal"/>
    <property type="match status" value="2"/>
</dbReference>
<evidence type="ECO:0000256" key="1">
    <source>
        <dbReference type="ARBA" id="ARBA00004613"/>
    </source>
</evidence>